<dbReference type="SUPFAM" id="SSF51445">
    <property type="entry name" value="(Trans)glycosidases"/>
    <property type="match status" value="1"/>
</dbReference>
<dbReference type="NCBIfam" id="TIGR02396">
    <property type="entry name" value="diverge_rpsU"/>
    <property type="match status" value="1"/>
</dbReference>
<dbReference type="Proteomes" id="UP000289738">
    <property type="component" value="Chromosome A01"/>
</dbReference>
<comment type="pathway">
    <text evidence="2 9">Cofactor biosynthesis; ubiquinone biosynthesis.</text>
</comment>
<evidence type="ECO:0000313" key="11">
    <source>
        <dbReference type="EMBL" id="RYR78302.1"/>
    </source>
</evidence>
<keyword evidence="8 9" id="KW-0496">Mitochondrion</keyword>
<dbReference type="InterPro" id="IPR012762">
    <property type="entry name" value="Ubiq_biosynth_COQ9"/>
</dbReference>
<evidence type="ECO:0000256" key="9">
    <source>
        <dbReference type="RuleBase" id="RU366063"/>
    </source>
</evidence>
<evidence type="ECO:0000256" key="4">
    <source>
        <dbReference type="ARBA" id="ARBA00010838"/>
    </source>
</evidence>
<dbReference type="GO" id="GO:0008289">
    <property type="term" value="F:lipid binding"/>
    <property type="evidence" value="ECO:0007669"/>
    <property type="project" value="UniProtKB-UniRule"/>
</dbReference>
<dbReference type="InterPro" id="IPR001360">
    <property type="entry name" value="Glyco_hydro_1"/>
</dbReference>
<evidence type="ECO:0000256" key="3">
    <source>
        <dbReference type="ARBA" id="ARBA00010766"/>
    </source>
</evidence>
<comment type="similarity">
    <text evidence="4">Belongs to the glycosyl hydrolase 1 family.</text>
</comment>
<keyword evidence="7 9" id="KW-0446">Lipid-binding</keyword>
<keyword evidence="6" id="KW-0809">Transit peptide</keyword>
<evidence type="ECO:0000256" key="2">
    <source>
        <dbReference type="ARBA" id="ARBA00004749"/>
    </source>
</evidence>
<evidence type="ECO:0000313" key="12">
    <source>
        <dbReference type="Proteomes" id="UP000289738"/>
    </source>
</evidence>
<dbReference type="GO" id="GO:0004553">
    <property type="term" value="F:hydrolase activity, hydrolyzing O-glycosyl compounds"/>
    <property type="evidence" value="ECO:0007669"/>
    <property type="project" value="InterPro"/>
</dbReference>
<dbReference type="Gene3D" id="1.10.357.10">
    <property type="entry name" value="Tetracycline Repressor, domain 2"/>
    <property type="match status" value="1"/>
</dbReference>
<comment type="similarity">
    <text evidence="3 9">Belongs to the COQ9 family.</text>
</comment>
<dbReference type="GO" id="GO:0005743">
    <property type="term" value="C:mitochondrial inner membrane"/>
    <property type="evidence" value="ECO:0007669"/>
    <property type="project" value="TreeGrafter"/>
</dbReference>
<comment type="subcellular location">
    <subcellularLocation>
        <location evidence="1 9">Mitochondrion</location>
    </subcellularLocation>
</comment>
<comment type="caution">
    <text evidence="11">The sequence shown here is derived from an EMBL/GenBank/DDBJ whole genome shotgun (WGS) entry which is preliminary data.</text>
</comment>
<accession>A0A445ESG6</accession>
<reference evidence="11 12" key="1">
    <citation type="submission" date="2019-01" db="EMBL/GenBank/DDBJ databases">
        <title>Sequencing of cultivated peanut Arachis hypogaea provides insights into genome evolution and oil improvement.</title>
        <authorList>
            <person name="Chen X."/>
        </authorList>
    </citation>
    <scope>NUCLEOTIDE SEQUENCE [LARGE SCALE GENOMIC DNA]</scope>
    <source>
        <strain evidence="12">cv. Fuhuasheng</strain>
        <tissue evidence="11">Leaves</tissue>
    </source>
</reference>
<dbReference type="STRING" id="3818.A0A445ESG6"/>
<gene>
    <name evidence="11" type="ORF">Ahy_A01g003052</name>
</gene>
<evidence type="ECO:0000259" key="10">
    <source>
        <dbReference type="Pfam" id="PF08511"/>
    </source>
</evidence>
<keyword evidence="12" id="KW-1185">Reference proteome</keyword>
<comment type="function">
    <text evidence="9">Membrane-associated protein that warps the membrane surface to access and bind aromatic isoprenes with high specificity, including ubiquinone (CoQ) isoprene intermediates and presents them directly to Coq7, therefore facilitating the Coq7-mediated hydroxylase step. Participates in the biosynthesis of coenzyme Q, also named ubiquinone, an essential lipid-soluble electron transporter for aerobic cellular respiration.</text>
</comment>
<keyword evidence="5 9" id="KW-0831">Ubiquinone biosynthesis</keyword>
<dbReference type="InterPro" id="IPR017853">
    <property type="entry name" value="GH"/>
</dbReference>
<dbReference type="GO" id="GO:0006744">
    <property type="term" value="P:ubiquinone biosynthetic process"/>
    <property type="evidence" value="ECO:0007669"/>
    <property type="project" value="UniProtKB-UniRule"/>
</dbReference>
<proteinExistence type="inferred from homology"/>
<evidence type="ECO:0000256" key="1">
    <source>
        <dbReference type="ARBA" id="ARBA00004173"/>
    </source>
</evidence>
<dbReference type="GO" id="GO:0005975">
    <property type="term" value="P:carbohydrate metabolic process"/>
    <property type="evidence" value="ECO:0007669"/>
    <property type="project" value="InterPro"/>
</dbReference>
<dbReference type="Pfam" id="PF08511">
    <property type="entry name" value="COQ9"/>
    <property type="match status" value="1"/>
</dbReference>
<dbReference type="UniPathway" id="UPA00232"/>
<evidence type="ECO:0000256" key="7">
    <source>
        <dbReference type="ARBA" id="ARBA00023121"/>
    </source>
</evidence>
<dbReference type="AlphaFoldDB" id="A0A445ESG6"/>
<dbReference type="PANTHER" id="PTHR21427">
    <property type="entry name" value="UBIQUINONE BIOSYNTHESIS PROTEIN COQ9, MITOCHONDRIAL"/>
    <property type="match status" value="1"/>
</dbReference>
<protein>
    <recommendedName>
        <fullName evidence="9">Ubiquinone biosynthesis protein</fullName>
    </recommendedName>
</protein>
<evidence type="ECO:0000256" key="6">
    <source>
        <dbReference type="ARBA" id="ARBA00022946"/>
    </source>
</evidence>
<dbReference type="Gene3D" id="3.20.20.80">
    <property type="entry name" value="Glycosidases"/>
    <property type="match status" value="1"/>
</dbReference>
<evidence type="ECO:0000256" key="5">
    <source>
        <dbReference type="ARBA" id="ARBA00022688"/>
    </source>
</evidence>
<dbReference type="EMBL" id="SDMP01000001">
    <property type="protein sequence ID" value="RYR78302.1"/>
    <property type="molecule type" value="Genomic_DNA"/>
</dbReference>
<feature type="domain" description="COQ9 C-terminal" evidence="10">
    <location>
        <begin position="196"/>
        <end position="259"/>
    </location>
</feature>
<organism evidence="11 12">
    <name type="scientific">Arachis hypogaea</name>
    <name type="common">Peanut</name>
    <dbReference type="NCBI Taxonomy" id="3818"/>
    <lineage>
        <taxon>Eukaryota</taxon>
        <taxon>Viridiplantae</taxon>
        <taxon>Streptophyta</taxon>
        <taxon>Embryophyta</taxon>
        <taxon>Tracheophyta</taxon>
        <taxon>Spermatophyta</taxon>
        <taxon>Magnoliopsida</taxon>
        <taxon>eudicotyledons</taxon>
        <taxon>Gunneridae</taxon>
        <taxon>Pentapetalae</taxon>
        <taxon>rosids</taxon>
        <taxon>fabids</taxon>
        <taxon>Fabales</taxon>
        <taxon>Fabaceae</taxon>
        <taxon>Papilionoideae</taxon>
        <taxon>50 kb inversion clade</taxon>
        <taxon>dalbergioids sensu lato</taxon>
        <taxon>Dalbergieae</taxon>
        <taxon>Pterocarpus clade</taxon>
        <taxon>Arachis</taxon>
    </lineage>
</organism>
<evidence type="ECO:0000256" key="8">
    <source>
        <dbReference type="ARBA" id="ARBA00023128"/>
    </source>
</evidence>
<dbReference type="PANTHER" id="PTHR21427:SF19">
    <property type="entry name" value="UBIQUINONE BIOSYNTHESIS PROTEIN COQ9, MITOCHONDRIAL"/>
    <property type="match status" value="1"/>
</dbReference>
<name>A0A445ESG6_ARAHY</name>
<sequence>MPLQEDAEIMKDLNMDAYRFSISWSRILPINAKLEATVARQIQAQYQTTGKQVLQDALKSSFEISVVPAFEKSCKAMFDQVDSTFQKGMVEHSTAVQQRLESGHTLLAMTLRVSVLIDILLFLWSSVATFSFAFGRNCVATLLKGKSSGSAVFKKVIDIELKNLGSVRLMILKQNMLNICLFHATAVNIYKTEYQRAMLVDEIWHAAGDNASDIDWYAKRTVLAGIYSTTEIYMLTDTSPDFHDTWAFLDARVEDAFDLKKTIQELHQTLLGMILREGY</sequence>
<dbReference type="InterPro" id="IPR013718">
    <property type="entry name" value="COQ9_C"/>
</dbReference>
<dbReference type="Pfam" id="PF00232">
    <property type="entry name" value="Glyco_hydro_1"/>
    <property type="match status" value="1"/>
</dbReference>